<dbReference type="Pfam" id="PF12833">
    <property type="entry name" value="HTH_18"/>
    <property type="match status" value="1"/>
</dbReference>
<evidence type="ECO:0000259" key="1">
    <source>
        <dbReference type="PROSITE" id="PS01124"/>
    </source>
</evidence>
<gene>
    <name evidence="2" type="ORF">FHS68_001991</name>
</gene>
<sequence length="285" mass="33321">MEPIGRHIEISETLGEVIKHFYCIQTTRDFKTVNQHLSPSLEMMLIFNFGPILRLSFADQEYGQLTIERLGVIGPLRKMMNYEVLPGTDLVAVVFNPHGFYRLFQIPLEEIQDDTVQDPDKLLNISGFHELWEFLNAMQTLEDRIDLLMEYGNIYFQDADEQTAQLLDGINQLDGSFAEPSKAIAIETNVSERTIQMRFKKYLGFSTKELSRFLRFKQVIDFIQKQEKEVDWLSVVDQFGYYDQSHLIKDFQHYLATTPKKFIKEFLGKEFCVSRPGKTSFNRSR</sequence>
<reference evidence="2 3" key="1">
    <citation type="submission" date="2020-03" db="EMBL/GenBank/DDBJ databases">
        <title>Genomic Encyclopedia of Type Strains, Phase IV (KMG-IV): sequencing the most valuable type-strain genomes for metagenomic binning, comparative biology and taxonomic classification.</title>
        <authorList>
            <person name="Goeker M."/>
        </authorList>
    </citation>
    <scope>NUCLEOTIDE SEQUENCE [LARGE SCALE GENOMIC DNA]</scope>
    <source>
        <strain evidence="2 3">DSM 102865</strain>
    </source>
</reference>
<dbReference type="InterPro" id="IPR018060">
    <property type="entry name" value="HTH_AraC"/>
</dbReference>
<protein>
    <submittedName>
        <fullName evidence="2">AraC-like DNA-binding protein</fullName>
    </submittedName>
</protein>
<evidence type="ECO:0000313" key="2">
    <source>
        <dbReference type="EMBL" id="NIJ52821.1"/>
    </source>
</evidence>
<accession>A0ABX0UP58</accession>
<dbReference type="PROSITE" id="PS01124">
    <property type="entry name" value="HTH_ARAC_FAMILY_2"/>
    <property type="match status" value="1"/>
</dbReference>
<comment type="caution">
    <text evidence="2">The sequence shown here is derived from an EMBL/GenBank/DDBJ whole genome shotgun (WGS) entry which is preliminary data.</text>
</comment>
<proteinExistence type="predicted"/>
<dbReference type="Pfam" id="PF20240">
    <property type="entry name" value="DUF6597"/>
    <property type="match status" value="1"/>
</dbReference>
<dbReference type="RefSeq" id="WP_167269518.1">
    <property type="nucleotide sequence ID" value="NZ_JAASQJ010000002.1"/>
</dbReference>
<name>A0ABX0UP58_9BACT</name>
<keyword evidence="3" id="KW-1185">Reference proteome</keyword>
<dbReference type="InterPro" id="IPR046532">
    <property type="entry name" value="DUF6597"/>
</dbReference>
<dbReference type="Proteomes" id="UP001179181">
    <property type="component" value="Unassembled WGS sequence"/>
</dbReference>
<dbReference type="EMBL" id="JAASQJ010000002">
    <property type="protein sequence ID" value="NIJ52821.1"/>
    <property type="molecule type" value="Genomic_DNA"/>
</dbReference>
<feature type="domain" description="HTH araC/xylS-type" evidence="1">
    <location>
        <begin position="184"/>
        <end position="265"/>
    </location>
</feature>
<organism evidence="2 3">
    <name type="scientific">Dyadobacter arcticus</name>
    <dbReference type="NCBI Taxonomy" id="1078754"/>
    <lineage>
        <taxon>Bacteria</taxon>
        <taxon>Pseudomonadati</taxon>
        <taxon>Bacteroidota</taxon>
        <taxon>Cytophagia</taxon>
        <taxon>Cytophagales</taxon>
        <taxon>Spirosomataceae</taxon>
        <taxon>Dyadobacter</taxon>
    </lineage>
</organism>
<evidence type="ECO:0000313" key="3">
    <source>
        <dbReference type="Proteomes" id="UP001179181"/>
    </source>
</evidence>
<dbReference type="Gene3D" id="1.10.10.60">
    <property type="entry name" value="Homeodomain-like"/>
    <property type="match status" value="1"/>
</dbReference>